<dbReference type="InParanoid" id="A0A2J7R106"/>
<dbReference type="Pfam" id="PF22602">
    <property type="entry name" value="NXF_NTF2"/>
    <property type="match status" value="1"/>
</dbReference>
<accession>A0A2J7R106</accession>
<keyword evidence="5" id="KW-0677">Repeat</keyword>
<keyword evidence="13" id="KW-1185">Reference proteome</keyword>
<evidence type="ECO:0000256" key="5">
    <source>
        <dbReference type="ARBA" id="ARBA00022737"/>
    </source>
</evidence>
<dbReference type="SUPFAM" id="SSF54928">
    <property type="entry name" value="RNA-binding domain, RBD"/>
    <property type="match status" value="1"/>
</dbReference>
<dbReference type="InterPro" id="IPR035979">
    <property type="entry name" value="RBD_domain_sf"/>
</dbReference>
<dbReference type="InterPro" id="IPR018222">
    <property type="entry name" value="Nuclear_transport_factor_2_euk"/>
</dbReference>
<evidence type="ECO:0000259" key="11">
    <source>
        <dbReference type="PROSITE" id="PS51281"/>
    </source>
</evidence>
<keyword evidence="6" id="KW-0509">mRNA transport</keyword>
<evidence type="ECO:0000256" key="7">
    <source>
        <dbReference type="ARBA" id="ARBA00022884"/>
    </source>
</evidence>
<dbReference type="GO" id="GO:0005635">
    <property type="term" value="C:nuclear envelope"/>
    <property type="evidence" value="ECO:0007669"/>
    <property type="project" value="UniProtKB-ARBA"/>
</dbReference>
<reference evidence="12 13" key="1">
    <citation type="submission" date="2017-12" db="EMBL/GenBank/DDBJ databases">
        <title>Hemimetabolous genomes reveal molecular basis of termite eusociality.</title>
        <authorList>
            <person name="Harrison M.C."/>
            <person name="Jongepier E."/>
            <person name="Robertson H.M."/>
            <person name="Arning N."/>
            <person name="Bitard-Feildel T."/>
            <person name="Chao H."/>
            <person name="Childers C.P."/>
            <person name="Dinh H."/>
            <person name="Doddapaneni H."/>
            <person name="Dugan S."/>
            <person name="Gowin J."/>
            <person name="Greiner C."/>
            <person name="Han Y."/>
            <person name="Hu H."/>
            <person name="Hughes D.S.T."/>
            <person name="Huylmans A.-K."/>
            <person name="Kemena C."/>
            <person name="Kremer L.P.M."/>
            <person name="Lee S.L."/>
            <person name="Lopez-Ezquerra A."/>
            <person name="Mallet L."/>
            <person name="Monroy-Kuhn J.M."/>
            <person name="Moser A."/>
            <person name="Murali S.C."/>
            <person name="Muzny D.M."/>
            <person name="Otani S."/>
            <person name="Piulachs M.-D."/>
            <person name="Poelchau M."/>
            <person name="Qu J."/>
            <person name="Schaub F."/>
            <person name="Wada-Katsumata A."/>
            <person name="Worley K.C."/>
            <person name="Xie Q."/>
            <person name="Ylla G."/>
            <person name="Poulsen M."/>
            <person name="Gibbs R.A."/>
            <person name="Schal C."/>
            <person name="Richards S."/>
            <person name="Belles X."/>
            <person name="Korb J."/>
            <person name="Bornberg-Bauer E."/>
        </authorList>
    </citation>
    <scope>NUCLEOTIDE SEQUENCE [LARGE SCALE GENOMIC DNA]</scope>
    <source>
        <tissue evidence="12">Whole body</tissue>
    </source>
</reference>
<dbReference type="Proteomes" id="UP000235965">
    <property type="component" value="Unassembled WGS sequence"/>
</dbReference>
<dbReference type="FunFam" id="3.80.10.10:FF:000384">
    <property type="entry name" value="Nuclear RNA export factor 1"/>
    <property type="match status" value="1"/>
</dbReference>
<proteinExistence type="inferred from homology"/>
<dbReference type="InterPro" id="IPR005637">
    <property type="entry name" value="TAP_C_dom"/>
</dbReference>
<dbReference type="FunCoup" id="A0A2J7R106">
    <property type="interactions" value="983"/>
</dbReference>
<evidence type="ECO:0000313" key="13">
    <source>
        <dbReference type="Proteomes" id="UP000235965"/>
    </source>
</evidence>
<dbReference type="PANTHER" id="PTHR10662">
    <property type="entry name" value="NUCLEAR RNA EXPORT FACTOR"/>
    <property type="match status" value="1"/>
</dbReference>
<feature type="compositionally biased region" description="Polar residues" evidence="9">
    <location>
        <begin position="68"/>
        <end position="78"/>
    </location>
</feature>
<feature type="region of interest" description="Disordered" evidence="9">
    <location>
        <begin position="1"/>
        <end position="21"/>
    </location>
</feature>
<dbReference type="SUPFAM" id="SSF52058">
    <property type="entry name" value="L domain-like"/>
    <property type="match status" value="1"/>
</dbReference>
<dbReference type="Gene3D" id="1.10.8.10">
    <property type="entry name" value="DNA helicase RuvA subunit, C-terminal domain"/>
    <property type="match status" value="1"/>
</dbReference>
<dbReference type="EMBL" id="NEVH01008214">
    <property type="protein sequence ID" value="PNF34518.1"/>
    <property type="molecule type" value="Genomic_DNA"/>
</dbReference>
<gene>
    <name evidence="12" type="ORF">B7P43_G10726</name>
</gene>
<dbReference type="InterPro" id="IPR002075">
    <property type="entry name" value="NTF2_dom"/>
</dbReference>
<dbReference type="PROSITE" id="PS51450">
    <property type="entry name" value="LRR"/>
    <property type="match status" value="2"/>
</dbReference>
<dbReference type="InterPro" id="IPR012677">
    <property type="entry name" value="Nucleotide-bd_a/b_plait_sf"/>
</dbReference>
<dbReference type="Gene3D" id="3.30.70.330">
    <property type="match status" value="1"/>
</dbReference>
<keyword evidence="7" id="KW-0694">RNA-binding</keyword>
<organism evidence="12 13">
    <name type="scientific">Cryptotermes secundus</name>
    <dbReference type="NCBI Taxonomy" id="105785"/>
    <lineage>
        <taxon>Eukaryota</taxon>
        <taxon>Metazoa</taxon>
        <taxon>Ecdysozoa</taxon>
        <taxon>Arthropoda</taxon>
        <taxon>Hexapoda</taxon>
        <taxon>Insecta</taxon>
        <taxon>Pterygota</taxon>
        <taxon>Neoptera</taxon>
        <taxon>Polyneoptera</taxon>
        <taxon>Dictyoptera</taxon>
        <taxon>Blattodea</taxon>
        <taxon>Blattoidea</taxon>
        <taxon>Termitoidae</taxon>
        <taxon>Kalotermitidae</taxon>
        <taxon>Cryptotermitinae</taxon>
        <taxon>Cryptotermes</taxon>
    </lineage>
</organism>
<dbReference type="Pfam" id="PF09162">
    <property type="entry name" value="Tap-RNA_bind"/>
    <property type="match status" value="1"/>
</dbReference>
<keyword evidence="4" id="KW-0433">Leucine-rich repeat</keyword>
<dbReference type="PROSITE" id="PS51281">
    <property type="entry name" value="TAP_C"/>
    <property type="match status" value="1"/>
</dbReference>
<keyword evidence="8" id="KW-0539">Nucleus</keyword>
<dbReference type="OrthoDB" id="25872at2759"/>
<dbReference type="CDD" id="cd00780">
    <property type="entry name" value="NTF2"/>
    <property type="match status" value="1"/>
</dbReference>
<evidence type="ECO:0008006" key="14">
    <source>
        <dbReference type="Google" id="ProtNLM"/>
    </source>
</evidence>
<dbReference type="InterPro" id="IPR032710">
    <property type="entry name" value="NTF2-like_dom_sf"/>
</dbReference>
<dbReference type="PROSITE" id="PS50177">
    <property type="entry name" value="NTF2_DOMAIN"/>
    <property type="match status" value="1"/>
</dbReference>
<dbReference type="GO" id="GO:0005737">
    <property type="term" value="C:cytoplasm"/>
    <property type="evidence" value="ECO:0007669"/>
    <property type="project" value="InterPro"/>
</dbReference>
<feature type="domain" description="NTF2" evidence="10">
    <location>
        <begin position="396"/>
        <end position="547"/>
    </location>
</feature>
<evidence type="ECO:0000256" key="3">
    <source>
        <dbReference type="ARBA" id="ARBA00022448"/>
    </source>
</evidence>
<dbReference type="Gene3D" id="3.10.450.50">
    <property type="match status" value="1"/>
</dbReference>
<evidence type="ECO:0000256" key="1">
    <source>
        <dbReference type="ARBA" id="ARBA00004642"/>
    </source>
</evidence>
<evidence type="ECO:0000256" key="4">
    <source>
        <dbReference type="ARBA" id="ARBA00022614"/>
    </source>
</evidence>
<dbReference type="CDD" id="cd14342">
    <property type="entry name" value="UBA_TAP-C"/>
    <property type="match status" value="1"/>
</dbReference>
<sequence>MPKRREVSRPWNSERWEGKYSEHDDRVNDAIRRVSFKPGSNHIGKHRRRRDVITLIRSQLDDDVDMSVQGSSGRSTRFNPYVERGRNQAGGGFGGGMNAGGRGSASRRRSGRRSPPASVHFNSKKFSESSTSWYKITIPHGGRYAKEYILKILLAHIAPTVFIPLNYEIRGIDSSFFVDDSEAAEKLDNADRKIITVKGFKLVIKVKPALPHVELNSTLKEKIKAAMVKRYNADLKALDLSRFHTDPDLVDNYAVALFRPNMMLAVLDIIVENVPELTALDLSDNKLYALDSLSVLPVKVPNLKVLHIGRNRIRDMNQLNCLESLRLEDIVLRGNPLCSKYQDKNLYVSEVRKRFPRVMKLDGADLSPPILFDVNEDQQLPKSKGSYLCSEEGMTIVRQFLEQYYSLYDSDNREPLVNAYHNDAMFSVTSAYPPGQSSTTSSKLVNYITDSRNLLRVKDSTRRQRVLYQGKMAIVACLSKLPKTQHDPHSFAVDLTLFMPQLISISVTGLFMERGLSKNQALRSFSRVFMIVPFGDGFCIVNEQLFVTNATDEQRKAAFQTQVPAVVPPPTPVVAPVAAATSPQSGLMDDQAKQQLAESFAAQSGMNVCWARKCLDETGWDFQRATFIFTELNKQGTIPAEAFIK</sequence>
<dbReference type="InterPro" id="IPR015245">
    <property type="entry name" value="Tap_RNA-bd"/>
</dbReference>
<dbReference type="Pfam" id="PF24048">
    <property type="entry name" value="LRR_NXF1-5"/>
    <property type="match status" value="1"/>
</dbReference>
<dbReference type="GO" id="GO:0003723">
    <property type="term" value="F:RNA binding"/>
    <property type="evidence" value="ECO:0007669"/>
    <property type="project" value="UniProtKB-KW"/>
</dbReference>
<dbReference type="STRING" id="105785.A0A2J7R106"/>
<comment type="subcellular location">
    <subcellularLocation>
        <location evidence="1">Nucleus</location>
        <location evidence="1">Nucleoplasm</location>
    </subcellularLocation>
</comment>
<dbReference type="Pfam" id="PF03943">
    <property type="entry name" value="TAP_C"/>
    <property type="match status" value="1"/>
</dbReference>
<comment type="caution">
    <text evidence="12">The sequence shown here is derived from an EMBL/GenBank/DDBJ whole genome shotgun (WGS) entry which is preliminary data.</text>
</comment>
<feature type="region of interest" description="Disordered" evidence="9">
    <location>
        <begin position="66"/>
        <end position="123"/>
    </location>
</feature>
<keyword evidence="3" id="KW-0813">Transport</keyword>
<evidence type="ECO:0000256" key="9">
    <source>
        <dbReference type="SAM" id="MobiDB-lite"/>
    </source>
</evidence>
<protein>
    <recommendedName>
        <fullName evidence="14">Nuclear RNA export factor 1</fullName>
    </recommendedName>
</protein>
<evidence type="ECO:0000259" key="10">
    <source>
        <dbReference type="PROSITE" id="PS50177"/>
    </source>
</evidence>
<dbReference type="PANTHER" id="PTHR10662:SF22">
    <property type="entry name" value="NUCLEAR RNA EXPORT FACTOR 1"/>
    <property type="match status" value="1"/>
</dbReference>
<dbReference type="AlphaFoldDB" id="A0A2J7R106"/>
<dbReference type="SUPFAM" id="SSF54427">
    <property type="entry name" value="NTF2-like"/>
    <property type="match status" value="1"/>
</dbReference>
<feature type="compositionally biased region" description="Gly residues" evidence="9">
    <location>
        <begin position="88"/>
        <end position="103"/>
    </location>
</feature>
<dbReference type="InterPro" id="IPR030217">
    <property type="entry name" value="NXF_fam"/>
</dbReference>
<dbReference type="SUPFAM" id="SSF46934">
    <property type="entry name" value="UBA-like"/>
    <property type="match status" value="1"/>
</dbReference>
<dbReference type="GO" id="GO:0005654">
    <property type="term" value="C:nucleoplasm"/>
    <property type="evidence" value="ECO:0007669"/>
    <property type="project" value="UniProtKB-SubCell"/>
</dbReference>
<dbReference type="SMART" id="SM00804">
    <property type="entry name" value="TAP_C"/>
    <property type="match status" value="1"/>
</dbReference>
<feature type="domain" description="TAP-C" evidence="11">
    <location>
        <begin position="591"/>
        <end position="645"/>
    </location>
</feature>
<evidence type="ECO:0000313" key="12">
    <source>
        <dbReference type="EMBL" id="PNF34518.1"/>
    </source>
</evidence>
<comment type="similarity">
    <text evidence="2">Belongs to the NXF family.</text>
</comment>
<dbReference type="GO" id="GO:0016973">
    <property type="term" value="P:poly(A)+ mRNA export from nucleus"/>
    <property type="evidence" value="ECO:0007669"/>
    <property type="project" value="TreeGrafter"/>
</dbReference>
<dbReference type="Gene3D" id="3.80.10.10">
    <property type="entry name" value="Ribonuclease Inhibitor"/>
    <property type="match status" value="1"/>
</dbReference>
<dbReference type="InterPro" id="IPR009060">
    <property type="entry name" value="UBA-like_sf"/>
</dbReference>
<dbReference type="FunFam" id="1.10.8.10:FF:000018">
    <property type="entry name" value="Nuclear RNA export factor 1"/>
    <property type="match status" value="1"/>
</dbReference>
<evidence type="ECO:0000256" key="8">
    <source>
        <dbReference type="ARBA" id="ARBA00023242"/>
    </source>
</evidence>
<name>A0A2J7R106_9NEOP</name>
<dbReference type="InterPro" id="IPR001611">
    <property type="entry name" value="Leu-rich_rpt"/>
</dbReference>
<dbReference type="InterPro" id="IPR057125">
    <property type="entry name" value="NXF1/2/3/5-like_LRR"/>
</dbReference>
<evidence type="ECO:0000256" key="6">
    <source>
        <dbReference type="ARBA" id="ARBA00022816"/>
    </source>
</evidence>
<dbReference type="FunFam" id="3.10.450.50:FF:000004">
    <property type="entry name" value="Nuclear RNA export factor 1"/>
    <property type="match status" value="1"/>
</dbReference>
<dbReference type="InterPro" id="IPR032675">
    <property type="entry name" value="LRR_dom_sf"/>
</dbReference>
<evidence type="ECO:0000256" key="2">
    <source>
        <dbReference type="ARBA" id="ARBA00009285"/>
    </source>
</evidence>